<dbReference type="CDD" id="cd14686">
    <property type="entry name" value="bZIP"/>
    <property type="match status" value="1"/>
</dbReference>
<keyword evidence="1" id="KW-1133">Transmembrane helix</keyword>
<dbReference type="RefSeq" id="YP_009146576.1">
    <property type="nucleotide sequence ID" value="NC_027331.1"/>
</dbReference>
<dbReference type="KEGG" id="vg:24721742"/>
<evidence type="ECO:0000256" key="1">
    <source>
        <dbReference type="SAM" id="Phobius"/>
    </source>
</evidence>
<gene>
    <name evidence="2" type="ORF">CPT_Moon143</name>
</gene>
<name>A0A0A0YP78_9CAUD</name>
<feature type="transmembrane region" description="Helical" evidence="1">
    <location>
        <begin position="21"/>
        <end position="44"/>
    </location>
</feature>
<organism evidence="2 3">
    <name type="scientific">Citrobacter phage Moon</name>
    <dbReference type="NCBI Taxonomy" id="1540095"/>
    <lineage>
        <taxon>Viruses</taxon>
        <taxon>Duplodnaviria</taxon>
        <taxon>Heunggongvirae</taxon>
        <taxon>Uroviricota</taxon>
        <taxon>Caudoviricetes</taxon>
        <taxon>Pantevenvirales</taxon>
        <taxon>Straboviridae</taxon>
        <taxon>Tevenvirinae</taxon>
        <taxon>Moonvirus</taxon>
        <taxon>Moonvirus moon</taxon>
    </lineage>
</organism>
<evidence type="ECO:0000313" key="3">
    <source>
        <dbReference type="Proteomes" id="UP000030323"/>
    </source>
</evidence>
<feature type="transmembrane region" description="Helical" evidence="1">
    <location>
        <begin position="56"/>
        <end position="73"/>
    </location>
</feature>
<protein>
    <submittedName>
        <fullName evidence="2">Uncharacterized protein</fullName>
    </submittedName>
</protein>
<dbReference type="GeneID" id="24721742"/>
<sequence length="122" mass="13996">MKYYRPGPSYLYEDSDEPWQLIIVACALAGLFGGMIAVLCWGAAHDFIRPTPDSMNWAIKAFIGTSIGSYISFNGKRHLRNMKAARKWRKEEKERIADITAKNKANEHKQLLTFIENCKNEK</sequence>
<keyword evidence="1" id="KW-0812">Transmembrane</keyword>
<proteinExistence type="predicted"/>
<evidence type="ECO:0000313" key="2">
    <source>
        <dbReference type="EMBL" id="AIX12114.1"/>
    </source>
</evidence>
<dbReference type="Proteomes" id="UP000030323">
    <property type="component" value="Segment"/>
</dbReference>
<reference evidence="2 3" key="1">
    <citation type="journal article" date="2015" name="Genome Announc.">
        <title>Complete Genome Sequence of Citrobacter freundii Myophage Moon.</title>
        <authorList>
            <person name="Edwards G.B."/>
            <person name="Luna A.J."/>
            <person name="Hernandez A.C."/>
            <person name="Kuty Everett G.F."/>
        </authorList>
    </citation>
    <scope>NUCLEOTIDE SEQUENCE [LARGE SCALE GENOMIC DNA]</scope>
</reference>
<dbReference type="EMBL" id="KM236240">
    <property type="protein sequence ID" value="AIX12114.1"/>
    <property type="molecule type" value="Genomic_DNA"/>
</dbReference>
<keyword evidence="1" id="KW-0472">Membrane</keyword>
<keyword evidence="3" id="KW-1185">Reference proteome</keyword>
<accession>A0A0A0YP78</accession>